<dbReference type="STRING" id="28743.ENSCVAP00000025209"/>
<dbReference type="Proteomes" id="UP000265020">
    <property type="component" value="Unassembled WGS sequence"/>
</dbReference>
<evidence type="ECO:0000259" key="1">
    <source>
        <dbReference type="PROSITE" id="PS50003"/>
    </source>
</evidence>
<name>A0A3Q2E1N9_CYPVA</name>
<keyword evidence="3" id="KW-1185">Reference proteome</keyword>
<feature type="domain" description="PH" evidence="1">
    <location>
        <begin position="4"/>
        <end position="91"/>
    </location>
</feature>
<dbReference type="InterPro" id="IPR001849">
    <property type="entry name" value="PH_domain"/>
</dbReference>
<dbReference type="OMA" id="YPFQISH"/>
<organism evidence="2 3">
    <name type="scientific">Cyprinodon variegatus</name>
    <name type="common">Sheepshead minnow</name>
    <dbReference type="NCBI Taxonomy" id="28743"/>
    <lineage>
        <taxon>Eukaryota</taxon>
        <taxon>Metazoa</taxon>
        <taxon>Chordata</taxon>
        <taxon>Craniata</taxon>
        <taxon>Vertebrata</taxon>
        <taxon>Euteleostomi</taxon>
        <taxon>Actinopterygii</taxon>
        <taxon>Neopterygii</taxon>
        <taxon>Teleostei</taxon>
        <taxon>Neoteleostei</taxon>
        <taxon>Acanthomorphata</taxon>
        <taxon>Ovalentaria</taxon>
        <taxon>Atherinomorphae</taxon>
        <taxon>Cyprinodontiformes</taxon>
        <taxon>Cyprinodontidae</taxon>
        <taxon>Cyprinodon</taxon>
    </lineage>
</organism>
<dbReference type="SUPFAM" id="SSF50729">
    <property type="entry name" value="PH domain-like"/>
    <property type="match status" value="1"/>
</dbReference>
<accession>A0A3Q2E1N9</accession>
<dbReference type="PROSITE" id="PS50003">
    <property type="entry name" value="PH_DOMAIN"/>
    <property type="match status" value="1"/>
</dbReference>
<protein>
    <recommendedName>
        <fullName evidence="1">PH domain-containing protein</fullName>
    </recommendedName>
</protein>
<dbReference type="Pfam" id="PF00169">
    <property type="entry name" value="PH"/>
    <property type="match status" value="1"/>
</dbReference>
<proteinExistence type="predicted"/>
<reference evidence="2" key="1">
    <citation type="submission" date="2025-08" db="UniProtKB">
        <authorList>
            <consortium name="Ensembl"/>
        </authorList>
    </citation>
    <scope>IDENTIFICATION</scope>
</reference>
<dbReference type="Ensembl" id="ENSCVAT00000002220.1">
    <property type="protein sequence ID" value="ENSCVAP00000025209.1"/>
    <property type="gene ID" value="ENSCVAG00000009835.1"/>
</dbReference>
<evidence type="ECO:0000313" key="2">
    <source>
        <dbReference type="Ensembl" id="ENSCVAP00000025209.1"/>
    </source>
</evidence>
<sequence length="91" mass="10851">MNADLLLQETLIKRSQQKKRTSPLNYKERVFVLTKTRLTYYEGKPEKKFKRGYVELSRIKCVEIVKNGGGIIPCRNKYPFQVEKKYFDIVF</sequence>
<dbReference type="GeneTree" id="ENSGT00940000155951"/>
<evidence type="ECO:0000313" key="3">
    <source>
        <dbReference type="Proteomes" id="UP000265020"/>
    </source>
</evidence>
<dbReference type="AlphaFoldDB" id="A0A3Q2E1N9"/>
<reference evidence="2" key="2">
    <citation type="submission" date="2025-09" db="UniProtKB">
        <authorList>
            <consortium name="Ensembl"/>
        </authorList>
    </citation>
    <scope>IDENTIFICATION</scope>
</reference>
<dbReference type="InterPro" id="IPR011993">
    <property type="entry name" value="PH-like_dom_sf"/>
</dbReference>
<dbReference type="Gene3D" id="2.30.29.30">
    <property type="entry name" value="Pleckstrin-homology domain (PH domain)/Phosphotyrosine-binding domain (PTB)"/>
    <property type="match status" value="1"/>
</dbReference>